<gene>
    <name evidence="5 11" type="primary">lipB</name>
    <name evidence="11" type="ORF">FOE67_20800</name>
</gene>
<keyword evidence="3 5" id="KW-0012">Acyltransferase</keyword>
<comment type="function">
    <text evidence="4 5 6">Catalyzes the transfer of endogenously produced octanoic acid from octanoyl-acyl-carrier-protein onto the lipoyl domains of lipoate-dependent enzymes. Lipoyl-ACP can also act as a substrate although octanoyl-ACP is likely to be the physiological substrate.</text>
</comment>
<dbReference type="GO" id="GO:0033819">
    <property type="term" value="F:lipoyl(octanoyl) transferase activity"/>
    <property type="evidence" value="ECO:0007669"/>
    <property type="project" value="UniProtKB-EC"/>
</dbReference>
<dbReference type="EC" id="2.3.1.181" evidence="5 6"/>
<comment type="caution">
    <text evidence="11">The sequence shown here is derived from an EMBL/GenBank/DDBJ whole genome shotgun (WGS) entry which is preliminary data.</text>
</comment>
<organism evidence="11 12">
    <name type="scientific">Streptomyces calidiresistens</name>
    <dbReference type="NCBI Taxonomy" id="1485586"/>
    <lineage>
        <taxon>Bacteria</taxon>
        <taxon>Bacillati</taxon>
        <taxon>Actinomycetota</taxon>
        <taxon>Actinomycetes</taxon>
        <taxon>Kitasatosporales</taxon>
        <taxon>Streptomycetaceae</taxon>
        <taxon>Streptomyces</taxon>
    </lineage>
</organism>
<dbReference type="Pfam" id="PF21948">
    <property type="entry name" value="LplA-B_cat"/>
    <property type="match status" value="1"/>
</dbReference>
<evidence type="ECO:0000256" key="3">
    <source>
        <dbReference type="ARBA" id="ARBA00023315"/>
    </source>
</evidence>
<dbReference type="Proteomes" id="UP000530234">
    <property type="component" value="Unassembled WGS sequence"/>
</dbReference>
<comment type="miscellaneous">
    <text evidence="5">In the reaction, the free carboxyl group of octanoic acid is attached via an amide linkage to the epsilon-amino group of a specific lysine residue of lipoyl domains of lipoate-dependent enzymes.</text>
</comment>
<evidence type="ECO:0000313" key="11">
    <source>
        <dbReference type="EMBL" id="MBB0231870.1"/>
    </source>
</evidence>
<dbReference type="Gene3D" id="3.30.930.10">
    <property type="entry name" value="Bira Bifunctional Protein, Domain 2"/>
    <property type="match status" value="1"/>
</dbReference>
<dbReference type="PANTHER" id="PTHR10993">
    <property type="entry name" value="OCTANOYLTRANSFERASE"/>
    <property type="match status" value="1"/>
</dbReference>
<dbReference type="PANTHER" id="PTHR10993:SF7">
    <property type="entry name" value="LIPOYLTRANSFERASE 2, MITOCHONDRIAL-RELATED"/>
    <property type="match status" value="1"/>
</dbReference>
<comment type="pathway">
    <text evidence="1 5 6">Protein modification; protein lipoylation via endogenous pathway; protein N(6)-(lipoyl)lysine from octanoyl-[acyl-carrier-protein]: step 1/2.</text>
</comment>
<evidence type="ECO:0000256" key="5">
    <source>
        <dbReference type="HAMAP-Rule" id="MF_00013"/>
    </source>
</evidence>
<dbReference type="GO" id="GO:0009249">
    <property type="term" value="P:protein lipoylation"/>
    <property type="evidence" value="ECO:0007669"/>
    <property type="project" value="InterPro"/>
</dbReference>
<reference evidence="12" key="1">
    <citation type="submission" date="2019-10" db="EMBL/GenBank/DDBJ databases">
        <title>Streptomyces sp. nov., a novel actinobacterium isolated from alkaline environment.</title>
        <authorList>
            <person name="Golinska P."/>
        </authorList>
    </citation>
    <scope>NUCLEOTIDE SEQUENCE [LARGE SCALE GENOMIC DNA]</scope>
    <source>
        <strain evidence="12">DSM 42108</strain>
    </source>
</reference>
<keyword evidence="2 5" id="KW-0808">Transferase</keyword>
<dbReference type="InterPro" id="IPR045864">
    <property type="entry name" value="aa-tRNA-synth_II/BPL/LPL"/>
</dbReference>
<dbReference type="HAMAP" id="MF_00013">
    <property type="entry name" value="LipB"/>
    <property type="match status" value="1"/>
</dbReference>
<evidence type="ECO:0000256" key="1">
    <source>
        <dbReference type="ARBA" id="ARBA00004821"/>
    </source>
</evidence>
<evidence type="ECO:0000259" key="10">
    <source>
        <dbReference type="PROSITE" id="PS51733"/>
    </source>
</evidence>
<evidence type="ECO:0000313" key="12">
    <source>
        <dbReference type="Proteomes" id="UP000530234"/>
    </source>
</evidence>
<dbReference type="NCBIfam" id="NF010925">
    <property type="entry name" value="PRK14345.1"/>
    <property type="match status" value="1"/>
</dbReference>
<evidence type="ECO:0000256" key="9">
    <source>
        <dbReference type="PIRSR" id="PIRSR016262-3"/>
    </source>
</evidence>
<protein>
    <recommendedName>
        <fullName evidence="5 6">Octanoyltransferase</fullName>
        <ecNumber evidence="5 6">2.3.1.181</ecNumber>
    </recommendedName>
    <alternativeName>
        <fullName evidence="5">Lipoate-protein ligase B</fullName>
    </alternativeName>
    <alternativeName>
        <fullName evidence="5">Lipoyl/octanoyl transferase</fullName>
    </alternativeName>
    <alternativeName>
        <fullName evidence="5">Octanoyl-[acyl-carrier-protein]-protein N-octanoyltransferase</fullName>
    </alternativeName>
</protein>
<dbReference type="EMBL" id="VKHS01000662">
    <property type="protein sequence ID" value="MBB0231870.1"/>
    <property type="molecule type" value="Genomic_DNA"/>
</dbReference>
<sequence length="262" mass="28425">MSELRFVHLGFGPEAVEYHAGWQEQRRVHTARFADEIPDTCLLLEHQPVYTAGRRTEESERPLDGTPVVDVDRGGKITWHGPGQLVGYPILKLPRPVDVVAHVRRLEEALIRTCAVLGLETTRVEGRSGVWVLGDAAPGAIPAPAGGLSLDFDPRLNDEEFDPRLCGPQYAPSNAGQRGEDRKLAAIGIRVAKGVTMHGFALNCNPDNTSYDRIVPCGIRDAGVTSLSRELGREVTVAEVLPLVERELAAVLGAGVPEPRPV</sequence>
<name>A0A7W3T6J4_9ACTN</name>
<feature type="binding site" evidence="5 8">
    <location>
        <begin position="199"/>
        <end position="201"/>
    </location>
    <ligand>
        <name>substrate</name>
    </ligand>
</feature>
<dbReference type="SUPFAM" id="SSF55681">
    <property type="entry name" value="Class II aaRS and biotin synthetases"/>
    <property type="match status" value="1"/>
</dbReference>
<proteinExistence type="inferred from homology"/>
<comment type="catalytic activity">
    <reaction evidence="5 6">
        <text>octanoyl-[ACP] + L-lysyl-[protein] = N(6)-octanoyl-L-lysyl-[protein] + holo-[ACP] + H(+)</text>
        <dbReference type="Rhea" id="RHEA:17665"/>
        <dbReference type="Rhea" id="RHEA-COMP:9636"/>
        <dbReference type="Rhea" id="RHEA-COMP:9685"/>
        <dbReference type="Rhea" id="RHEA-COMP:9752"/>
        <dbReference type="Rhea" id="RHEA-COMP:9928"/>
        <dbReference type="ChEBI" id="CHEBI:15378"/>
        <dbReference type="ChEBI" id="CHEBI:29969"/>
        <dbReference type="ChEBI" id="CHEBI:64479"/>
        <dbReference type="ChEBI" id="CHEBI:78463"/>
        <dbReference type="ChEBI" id="CHEBI:78809"/>
        <dbReference type="EC" id="2.3.1.181"/>
    </reaction>
</comment>
<feature type="active site" description="Acyl-thioester intermediate" evidence="5 7">
    <location>
        <position position="217"/>
    </location>
</feature>
<feature type="binding site" evidence="5 8">
    <location>
        <begin position="73"/>
        <end position="80"/>
    </location>
    <ligand>
        <name>substrate</name>
    </ligand>
</feature>
<dbReference type="InterPro" id="IPR000544">
    <property type="entry name" value="Octanoyltransferase"/>
</dbReference>
<feature type="domain" description="BPL/LPL catalytic" evidence="10">
    <location>
        <begin position="35"/>
        <end position="256"/>
    </location>
</feature>
<dbReference type="CDD" id="cd16444">
    <property type="entry name" value="LipB"/>
    <property type="match status" value="1"/>
</dbReference>
<evidence type="ECO:0000256" key="6">
    <source>
        <dbReference type="PIRNR" id="PIRNR016262"/>
    </source>
</evidence>
<dbReference type="PROSITE" id="PS51733">
    <property type="entry name" value="BPL_LPL_CATALYTIC"/>
    <property type="match status" value="1"/>
</dbReference>
<evidence type="ECO:0000256" key="2">
    <source>
        <dbReference type="ARBA" id="ARBA00022679"/>
    </source>
</evidence>
<evidence type="ECO:0000256" key="7">
    <source>
        <dbReference type="PIRSR" id="PIRSR016262-1"/>
    </source>
</evidence>
<dbReference type="GO" id="GO:0005737">
    <property type="term" value="C:cytoplasm"/>
    <property type="evidence" value="ECO:0007669"/>
    <property type="project" value="UniProtKB-SubCell"/>
</dbReference>
<dbReference type="InterPro" id="IPR020605">
    <property type="entry name" value="Octanoyltransferase_CS"/>
</dbReference>
<keyword evidence="12" id="KW-1185">Reference proteome</keyword>
<evidence type="ECO:0000256" key="8">
    <source>
        <dbReference type="PIRSR" id="PIRSR016262-2"/>
    </source>
</evidence>
<accession>A0A7W3T6J4</accession>
<feature type="binding site" evidence="5 8">
    <location>
        <begin position="186"/>
        <end position="188"/>
    </location>
    <ligand>
        <name>substrate</name>
    </ligand>
</feature>
<dbReference type="AlphaFoldDB" id="A0A7W3T6J4"/>
<comment type="similarity">
    <text evidence="5 6">Belongs to the LipB family.</text>
</comment>
<dbReference type="PROSITE" id="PS01313">
    <property type="entry name" value="LIPB"/>
    <property type="match status" value="1"/>
</dbReference>
<feature type="site" description="Lowers pKa of active site Cys" evidence="5 9">
    <location>
        <position position="183"/>
    </location>
</feature>
<dbReference type="RefSeq" id="WP_182666424.1">
    <property type="nucleotide sequence ID" value="NZ_VKHS01000662.1"/>
</dbReference>
<dbReference type="UniPathway" id="UPA00538">
    <property type="reaction ID" value="UER00592"/>
</dbReference>
<keyword evidence="5" id="KW-0963">Cytoplasm</keyword>
<evidence type="ECO:0000256" key="4">
    <source>
        <dbReference type="ARBA" id="ARBA00024732"/>
    </source>
</evidence>
<comment type="subcellular location">
    <subcellularLocation>
        <location evidence="5">Cytoplasm</location>
    </subcellularLocation>
</comment>
<dbReference type="InterPro" id="IPR004143">
    <property type="entry name" value="BPL_LPL_catalytic"/>
</dbReference>
<dbReference type="PIRSF" id="PIRSF016262">
    <property type="entry name" value="LPLase"/>
    <property type="match status" value="1"/>
</dbReference>